<dbReference type="Proteomes" id="UP000221394">
    <property type="component" value="Unassembled WGS sequence"/>
</dbReference>
<dbReference type="UniPathway" id="UPA00241">
    <property type="reaction ID" value="UER00356"/>
</dbReference>
<keyword evidence="6 8" id="KW-0067">ATP-binding</keyword>
<feature type="binding site" evidence="8">
    <location>
        <begin position="11"/>
        <end position="16"/>
    </location>
    <ligand>
        <name>ATP</name>
        <dbReference type="ChEBI" id="CHEBI:30616"/>
    </ligand>
</feature>
<keyword evidence="4 8" id="KW-0547">Nucleotide-binding</keyword>
<comment type="catalytic activity">
    <reaction evidence="8">
        <text>3'-dephospho-CoA + ATP = ADP + CoA + H(+)</text>
        <dbReference type="Rhea" id="RHEA:18245"/>
        <dbReference type="ChEBI" id="CHEBI:15378"/>
        <dbReference type="ChEBI" id="CHEBI:30616"/>
        <dbReference type="ChEBI" id="CHEBI:57287"/>
        <dbReference type="ChEBI" id="CHEBI:57328"/>
        <dbReference type="ChEBI" id="CHEBI:456216"/>
        <dbReference type="EC" id="2.7.1.24"/>
    </reaction>
</comment>
<protein>
    <recommendedName>
        <fullName evidence="8 9">Dephospho-CoA kinase</fullName>
        <ecNumber evidence="8 9">2.7.1.24</ecNumber>
    </recommendedName>
    <alternativeName>
        <fullName evidence="8">Dephosphocoenzyme A kinase</fullName>
    </alternativeName>
</protein>
<dbReference type="PANTHER" id="PTHR10695:SF46">
    <property type="entry name" value="BIFUNCTIONAL COENZYME A SYNTHASE-RELATED"/>
    <property type="match status" value="1"/>
</dbReference>
<accession>A0A2A9EBX2</accession>
<dbReference type="GO" id="GO:0004140">
    <property type="term" value="F:dephospho-CoA kinase activity"/>
    <property type="evidence" value="ECO:0007669"/>
    <property type="project" value="UniProtKB-UniRule"/>
</dbReference>
<dbReference type="OrthoDB" id="9812943at2"/>
<evidence type="ECO:0000256" key="5">
    <source>
        <dbReference type="ARBA" id="ARBA00022777"/>
    </source>
</evidence>
<gene>
    <name evidence="8" type="primary">coaE</name>
    <name evidence="10" type="ORF">ATL41_0414</name>
</gene>
<name>A0A2A9EBX2_9MICO</name>
<comment type="pathway">
    <text evidence="8">Cofactor biosynthesis; coenzyme A biosynthesis; CoA from (R)-pantothenate: step 5/5.</text>
</comment>
<evidence type="ECO:0000313" key="10">
    <source>
        <dbReference type="EMBL" id="PFG35719.1"/>
    </source>
</evidence>
<keyword evidence="2 8" id="KW-0963">Cytoplasm</keyword>
<evidence type="ECO:0000256" key="1">
    <source>
        <dbReference type="ARBA" id="ARBA00009018"/>
    </source>
</evidence>
<reference evidence="10 11" key="1">
    <citation type="submission" date="2017-10" db="EMBL/GenBank/DDBJ databases">
        <title>Sequencing the genomes of 1000 actinobacteria strains.</title>
        <authorList>
            <person name="Klenk H.-P."/>
        </authorList>
    </citation>
    <scope>NUCLEOTIDE SEQUENCE [LARGE SCALE GENOMIC DNA]</scope>
    <source>
        <strain evidence="10 11">DSM 21574</strain>
    </source>
</reference>
<comment type="function">
    <text evidence="8">Catalyzes the phosphorylation of the 3'-hydroxyl group of dephosphocoenzyme A to form coenzyme A.</text>
</comment>
<keyword evidence="7 8" id="KW-0173">Coenzyme A biosynthesis</keyword>
<dbReference type="Pfam" id="PF01121">
    <property type="entry name" value="CoaE"/>
    <property type="match status" value="1"/>
</dbReference>
<dbReference type="PROSITE" id="PS51219">
    <property type="entry name" value="DPCK"/>
    <property type="match status" value="1"/>
</dbReference>
<keyword evidence="5 8" id="KW-0418">Kinase</keyword>
<sequence length="205" mass="21732">MLRIGLTGGIAAGKSTVAAMLRERGAVVIDHDAIAREVVAPGTLGLDRVVERFGEEVLAEDGSLDRTALGHIVFNDPQARADLGALLHPEIARVSAEREAKAVAADGDALVVHDIPLLVETGQAEAHHIVVVVHAPADLRIRRLVEERGSSLPDARRRVAAQATDEERAAAADVIIDGSGSVEGLRAQVDELWTRLQAELAEQHG</sequence>
<organism evidence="10 11">
    <name type="scientific">Flavimobilis soli</name>
    <dbReference type="NCBI Taxonomy" id="442709"/>
    <lineage>
        <taxon>Bacteria</taxon>
        <taxon>Bacillati</taxon>
        <taxon>Actinomycetota</taxon>
        <taxon>Actinomycetes</taxon>
        <taxon>Micrococcales</taxon>
        <taxon>Jonesiaceae</taxon>
        <taxon>Flavimobilis</taxon>
    </lineage>
</organism>
<evidence type="ECO:0000256" key="7">
    <source>
        <dbReference type="ARBA" id="ARBA00022993"/>
    </source>
</evidence>
<dbReference type="HAMAP" id="MF_00376">
    <property type="entry name" value="Dephospho_CoA_kinase"/>
    <property type="match status" value="1"/>
</dbReference>
<dbReference type="RefSeq" id="WP_098456983.1">
    <property type="nucleotide sequence ID" value="NZ_PDJH01000001.1"/>
</dbReference>
<dbReference type="InterPro" id="IPR027417">
    <property type="entry name" value="P-loop_NTPase"/>
</dbReference>
<dbReference type="PANTHER" id="PTHR10695">
    <property type="entry name" value="DEPHOSPHO-COA KINASE-RELATED"/>
    <property type="match status" value="1"/>
</dbReference>
<proteinExistence type="inferred from homology"/>
<evidence type="ECO:0000256" key="3">
    <source>
        <dbReference type="ARBA" id="ARBA00022679"/>
    </source>
</evidence>
<dbReference type="NCBIfam" id="NF002879">
    <property type="entry name" value="PRK03333.1"/>
    <property type="match status" value="1"/>
</dbReference>
<keyword evidence="11" id="KW-1185">Reference proteome</keyword>
<dbReference type="EC" id="2.7.1.24" evidence="8 9"/>
<evidence type="ECO:0000256" key="9">
    <source>
        <dbReference type="NCBIfam" id="TIGR00152"/>
    </source>
</evidence>
<comment type="subcellular location">
    <subcellularLocation>
        <location evidence="8">Cytoplasm</location>
    </subcellularLocation>
</comment>
<dbReference type="FunFam" id="3.40.50.300:FF:000991">
    <property type="entry name" value="Dephospho-CoA kinase"/>
    <property type="match status" value="1"/>
</dbReference>
<evidence type="ECO:0000256" key="4">
    <source>
        <dbReference type="ARBA" id="ARBA00022741"/>
    </source>
</evidence>
<dbReference type="GO" id="GO:0005524">
    <property type="term" value="F:ATP binding"/>
    <property type="evidence" value="ECO:0007669"/>
    <property type="project" value="UniProtKB-UniRule"/>
</dbReference>
<dbReference type="AlphaFoldDB" id="A0A2A9EBX2"/>
<dbReference type="InterPro" id="IPR001977">
    <property type="entry name" value="Depp_CoAkinase"/>
</dbReference>
<evidence type="ECO:0000256" key="6">
    <source>
        <dbReference type="ARBA" id="ARBA00022840"/>
    </source>
</evidence>
<evidence type="ECO:0000256" key="2">
    <source>
        <dbReference type="ARBA" id="ARBA00022490"/>
    </source>
</evidence>
<comment type="caution">
    <text evidence="10">The sequence shown here is derived from an EMBL/GenBank/DDBJ whole genome shotgun (WGS) entry which is preliminary data.</text>
</comment>
<dbReference type="CDD" id="cd02022">
    <property type="entry name" value="DPCK"/>
    <property type="match status" value="1"/>
</dbReference>
<dbReference type="GO" id="GO:0005737">
    <property type="term" value="C:cytoplasm"/>
    <property type="evidence" value="ECO:0007669"/>
    <property type="project" value="UniProtKB-SubCell"/>
</dbReference>
<dbReference type="GO" id="GO:0015937">
    <property type="term" value="P:coenzyme A biosynthetic process"/>
    <property type="evidence" value="ECO:0007669"/>
    <property type="project" value="UniProtKB-UniRule"/>
</dbReference>
<comment type="similarity">
    <text evidence="1 8">Belongs to the CoaE family.</text>
</comment>
<keyword evidence="3 8" id="KW-0808">Transferase</keyword>
<dbReference type="EMBL" id="PDJH01000001">
    <property type="protein sequence ID" value="PFG35719.1"/>
    <property type="molecule type" value="Genomic_DNA"/>
</dbReference>
<evidence type="ECO:0000313" key="11">
    <source>
        <dbReference type="Proteomes" id="UP000221394"/>
    </source>
</evidence>
<dbReference type="SUPFAM" id="SSF52540">
    <property type="entry name" value="P-loop containing nucleoside triphosphate hydrolases"/>
    <property type="match status" value="1"/>
</dbReference>
<dbReference type="Gene3D" id="3.40.50.300">
    <property type="entry name" value="P-loop containing nucleotide triphosphate hydrolases"/>
    <property type="match status" value="1"/>
</dbReference>
<evidence type="ECO:0000256" key="8">
    <source>
        <dbReference type="HAMAP-Rule" id="MF_00376"/>
    </source>
</evidence>
<dbReference type="NCBIfam" id="TIGR00152">
    <property type="entry name" value="dephospho-CoA kinase"/>
    <property type="match status" value="1"/>
</dbReference>